<reference evidence="6" key="1">
    <citation type="submission" date="2021-04" db="EMBL/GenBank/DDBJ databases">
        <authorList>
            <consortium name="Molecular Ecology Group"/>
        </authorList>
    </citation>
    <scope>NUCLEOTIDE SEQUENCE</scope>
</reference>
<evidence type="ECO:0000256" key="1">
    <source>
        <dbReference type="ARBA" id="ARBA00022737"/>
    </source>
</evidence>
<dbReference type="PROSITE" id="PS50102">
    <property type="entry name" value="RRM"/>
    <property type="match status" value="3"/>
</dbReference>
<dbReference type="SUPFAM" id="SSF54928">
    <property type="entry name" value="RNA-binding domain, RBD"/>
    <property type="match status" value="3"/>
</dbReference>
<accession>A0A8S3YYG3</accession>
<evidence type="ECO:0000256" key="4">
    <source>
        <dbReference type="SAM" id="MobiDB-lite"/>
    </source>
</evidence>
<dbReference type="Pfam" id="PF00076">
    <property type="entry name" value="RRM_1"/>
    <property type="match status" value="3"/>
</dbReference>
<dbReference type="InterPro" id="IPR035979">
    <property type="entry name" value="RBD_domain_sf"/>
</dbReference>
<dbReference type="GO" id="GO:0003723">
    <property type="term" value="F:RNA binding"/>
    <property type="evidence" value="ECO:0007669"/>
    <property type="project" value="UniProtKB-UniRule"/>
</dbReference>
<feature type="compositionally biased region" description="Basic and acidic residues" evidence="4">
    <location>
        <begin position="76"/>
        <end position="91"/>
    </location>
</feature>
<dbReference type="AlphaFoldDB" id="A0A8S3YYG3"/>
<dbReference type="OrthoDB" id="167718at2759"/>
<feature type="domain" description="RRM" evidence="5">
    <location>
        <begin position="312"/>
        <end position="387"/>
    </location>
</feature>
<evidence type="ECO:0000256" key="3">
    <source>
        <dbReference type="PROSITE-ProRule" id="PRU00176"/>
    </source>
</evidence>
<evidence type="ECO:0000256" key="2">
    <source>
        <dbReference type="ARBA" id="ARBA00022884"/>
    </source>
</evidence>
<name>A0A8S3YYG3_9EUPU</name>
<keyword evidence="2 3" id="KW-0694">RNA-binding</keyword>
<feature type="non-terminal residue" evidence="6">
    <location>
        <position position="401"/>
    </location>
</feature>
<proteinExistence type="predicted"/>
<feature type="compositionally biased region" description="Acidic residues" evidence="4">
    <location>
        <begin position="30"/>
        <end position="41"/>
    </location>
</feature>
<evidence type="ECO:0000313" key="7">
    <source>
        <dbReference type="Proteomes" id="UP000678393"/>
    </source>
</evidence>
<evidence type="ECO:0000313" key="6">
    <source>
        <dbReference type="EMBL" id="CAG5122213.1"/>
    </source>
</evidence>
<protein>
    <recommendedName>
        <fullName evidence="5">RRM domain-containing protein</fullName>
    </recommendedName>
</protein>
<dbReference type="EMBL" id="CAJHNH020001240">
    <property type="protein sequence ID" value="CAG5122213.1"/>
    <property type="molecule type" value="Genomic_DNA"/>
</dbReference>
<feature type="domain" description="RRM" evidence="5">
    <location>
        <begin position="204"/>
        <end position="273"/>
    </location>
</feature>
<feature type="region of interest" description="Disordered" evidence="4">
    <location>
        <begin position="277"/>
        <end position="305"/>
    </location>
</feature>
<gene>
    <name evidence="6" type="ORF">CUNI_LOCUS7771</name>
</gene>
<evidence type="ECO:0000259" key="5">
    <source>
        <dbReference type="PROSITE" id="PS50102"/>
    </source>
</evidence>
<dbReference type="InterPro" id="IPR012677">
    <property type="entry name" value="Nucleotide-bd_a/b_plait_sf"/>
</dbReference>
<dbReference type="InterPro" id="IPR000504">
    <property type="entry name" value="RRM_dom"/>
</dbReference>
<keyword evidence="1" id="KW-0677">Repeat</keyword>
<feature type="compositionally biased region" description="Acidic residues" evidence="4">
    <location>
        <begin position="56"/>
        <end position="75"/>
    </location>
</feature>
<dbReference type="SMART" id="SM00360">
    <property type="entry name" value="RRM"/>
    <property type="match status" value="3"/>
</dbReference>
<dbReference type="Proteomes" id="UP000678393">
    <property type="component" value="Unassembled WGS sequence"/>
</dbReference>
<keyword evidence="7" id="KW-1185">Reference proteome</keyword>
<feature type="compositionally biased region" description="Basic residues" evidence="4">
    <location>
        <begin position="1"/>
        <end position="23"/>
    </location>
</feature>
<comment type="caution">
    <text evidence="6">The sequence shown here is derived from an EMBL/GenBank/DDBJ whole genome shotgun (WGS) entry which is preliminary data.</text>
</comment>
<dbReference type="PANTHER" id="PTHR23236">
    <property type="entry name" value="EUKARYOTIC TRANSLATION INITIATION FACTOR 4B/4H"/>
    <property type="match status" value="1"/>
</dbReference>
<sequence>MGKNKSKKQKPAVKSQKKGAAKKPAKEESSSEEEDDDEEEMEPVKTPTKNAKKEESSEEDSEEEESEEEEDDSEEEAKPTKRKTDNKEGPAAKKQKKSEGVNGSEPVTLFVGNLNKNTSEEDVSNFFTENSIGVAAVRIPPNKNNAFVDLEDANDLESALALNGSSLQKNTITVAKAKARIQNNQSFSSPGDGFNKGEDDKDSRTLFVKNIPEDATVDSLSAIFDTASDVRLPSRDGAGFVEFADKQTCEAAMSEKQGADLNGSSIYLDYVGAKSSFKRGGQQGGRGNDRRGGRGGFGGDRQNNSNLRGESKVLFVKNLSYDTDESSLRSVFDGAVSARIPTFPDSGKPKGFAFVDFSSAEAAADAFDSMNGQSIDGRQVMLDFAADKGSGGGGFSRGGGG</sequence>
<feature type="region of interest" description="Disordered" evidence="4">
    <location>
        <begin position="1"/>
        <end position="113"/>
    </location>
</feature>
<dbReference type="PANTHER" id="PTHR23236:SF119">
    <property type="entry name" value="NUCLEAR RNA-BINDING PROTEIN SART-3"/>
    <property type="match status" value="1"/>
</dbReference>
<feature type="domain" description="RRM" evidence="5">
    <location>
        <begin position="107"/>
        <end position="179"/>
    </location>
</feature>
<dbReference type="Gene3D" id="3.30.70.330">
    <property type="match status" value="3"/>
</dbReference>
<organism evidence="6 7">
    <name type="scientific">Candidula unifasciata</name>
    <dbReference type="NCBI Taxonomy" id="100452"/>
    <lineage>
        <taxon>Eukaryota</taxon>
        <taxon>Metazoa</taxon>
        <taxon>Spiralia</taxon>
        <taxon>Lophotrochozoa</taxon>
        <taxon>Mollusca</taxon>
        <taxon>Gastropoda</taxon>
        <taxon>Heterobranchia</taxon>
        <taxon>Euthyneura</taxon>
        <taxon>Panpulmonata</taxon>
        <taxon>Eupulmonata</taxon>
        <taxon>Stylommatophora</taxon>
        <taxon>Helicina</taxon>
        <taxon>Helicoidea</taxon>
        <taxon>Geomitridae</taxon>
        <taxon>Candidula</taxon>
    </lineage>
</organism>